<protein>
    <submittedName>
        <fullName evidence="1">Uncharacterized protein</fullName>
    </submittedName>
</protein>
<dbReference type="VEuPathDB" id="MicrosporidiaDB:NBO_38g0022"/>
<dbReference type="EMBL" id="KB908946">
    <property type="protein sequence ID" value="EOB14111.1"/>
    <property type="molecule type" value="Genomic_DNA"/>
</dbReference>
<name>R0KTH1_NOSB1</name>
<evidence type="ECO:0000313" key="2">
    <source>
        <dbReference type="Proteomes" id="UP000016927"/>
    </source>
</evidence>
<accession>R0KTH1</accession>
<dbReference type="Proteomes" id="UP000016927">
    <property type="component" value="Unassembled WGS sequence"/>
</dbReference>
<evidence type="ECO:0000313" key="1">
    <source>
        <dbReference type="EMBL" id="EOB14111.1"/>
    </source>
</evidence>
<dbReference type="OrthoDB" id="10344084at2759"/>
<dbReference type="AlphaFoldDB" id="R0KTH1"/>
<proteinExistence type="predicted"/>
<organism evidence="1 2">
    <name type="scientific">Nosema bombycis (strain CQ1 / CVCC 102059)</name>
    <name type="common">Microsporidian parasite</name>
    <name type="synonym">Pebrine of silkworm</name>
    <dbReference type="NCBI Taxonomy" id="578461"/>
    <lineage>
        <taxon>Eukaryota</taxon>
        <taxon>Fungi</taxon>
        <taxon>Fungi incertae sedis</taxon>
        <taxon>Microsporidia</taxon>
        <taxon>Nosematidae</taxon>
        <taxon>Nosema</taxon>
    </lineage>
</organism>
<dbReference type="HOGENOM" id="CLU_1652677_0_0_1"/>
<gene>
    <name evidence="1" type="ORF">NBO_38g0022</name>
</gene>
<reference evidence="1 2" key="1">
    <citation type="journal article" date="2013" name="BMC Genomics">
        <title>Comparative genomics of parasitic silkworm microsporidia reveal an association between genome expansion and host adaptation.</title>
        <authorList>
            <person name="Pan G."/>
            <person name="Xu J."/>
            <person name="Li T."/>
            <person name="Xia Q."/>
            <person name="Liu S.L."/>
            <person name="Zhang G."/>
            <person name="Li S."/>
            <person name="Li C."/>
            <person name="Liu H."/>
            <person name="Yang L."/>
            <person name="Liu T."/>
            <person name="Zhang X."/>
            <person name="Wu Z."/>
            <person name="Fan W."/>
            <person name="Dang X."/>
            <person name="Xiang H."/>
            <person name="Tao M."/>
            <person name="Li Y."/>
            <person name="Hu J."/>
            <person name="Li Z."/>
            <person name="Lin L."/>
            <person name="Luo J."/>
            <person name="Geng L."/>
            <person name="Wang L."/>
            <person name="Long M."/>
            <person name="Wan Y."/>
            <person name="He N."/>
            <person name="Zhang Z."/>
            <person name="Lu C."/>
            <person name="Keeling P.J."/>
            <person name="Wang J."/>
            <person name="Xiang Z."/>
            <person name="Zhou Z."/>
        </authorList>
    </citation>
    <scope>NUCLEOTIDE SEQUENCE [LARGE SCALE GENOMIC DNA]</scope>
    <source>
        <strain evidence="2">CQ1 / CVCC 102059</strain>
    </source>
</reference>
<keyword evidence="2" id="KW-1185">Reference proteome</keyword>
<sequence>MQKSLNKPKFLICMKKNSDLLKNLHKTISACSKKNRKIFEEELETMSKKIEGMINQSKLDDKNDFLEQLDTPLENIHLQISLLNKKIEKILTTLSIEAKNSLNEIYTSLKNLDEIKEEVFRRELEKTKEMDLIRKKIVKSLKKDKNEIKKSIKKYKWVDL</sequence>